<dbReference type="FunCoup" id="A0A7J7DUS3">
    <property type="interactions" value="1131"/>
</dbReference>
<evidence type="ECO:0000256" key="2">
    <source>
        <dbReference type="ARBA" id="ARBA00022737"/>
    </source>
</evidence>
<sequence length="637" mass="72937">MKRGPISNTEFEFEATPTMAISTSECSLASINNCRKPHKYNFTSVYKSLSFLSVSYTNSSVLHVSCSTTCSSDHQVLEETPTDLPVVQLDFTFQESQQVHQDQSSKNLNETLCGLLQNPQTEKLAFEYYKKARENPEFRPERSMLRLLFRYLEQSKNWDLILLVFKDLESYHVLPDAYTCSGLITSCISARKFRVLQGLLDVVQFDSTIAILAFDSAMKGYNKLHMFKCTIDVYDRMNSAGIFPNSECYCQIMQACGKIGDSERVVQLFCECQSRKLETSPSVSRKMYKILIDSLGKSGRAFEALEYFRDMTKKGIVGDSFVYSSLICSFARKREVKIAEELFREAGEKRMLRDPELFLKLVLMYIEDGLMEKTLEVARAMRMANLKVSDCIFCTIVNGYSKRRGFRVAIRVYEKLVSEGFKPGQVTYASIINAHCQIGLYSEAEMLFSEMTQKGFDKCVVAYSSMVAMYGKTGRLNDAMKLVAKMKARGCQPNVWIYNSLMDMHGRAKNFRQVEKLWKEMKRRKVAPDKVSYTTIISAYNWSREYDMCVRYYQEYRINGGTIDKAMAGIMIGIFSKISRIDELVKLLQDMRSEGTPLDGRLYWSASNALRDAGLENQAKWLQENLGARVTSRQVLC</sequence>
<dbReference type="SUPFAM" id="SSF81901">
    <property type="entry name" value="HCP-like"/>
    <property type="match status" value="1"/>
</dbReference>
<dbReference type="InParanoid" id="A0A7J7DUS3"/>
<proteinExistence type="inferred from homology"/>
<reference evidence="4 5" key="1">
    <citation type="journal article" date="2020" name="Nat. Commun.">
        <title>Genome of Tripterygium wilfordii and identification of cytochrome P450 involved in triptolide biosynthesis.</title>
        <authorList>
            <person name="Tu L."/>
            <person name="Su P."/>
            <person name="Zhang Z."/>
            <person name="Gao L."/>
            <person name="Wang J."/>
            <person name="Hu T."/>
            <person name="Zhou J."/>
            <person name="Zhang Y."/>
            <person name="Zhao Y."/>
            <person name="Liu Y."/>
            <person name="Song Y."/>
            <person name="Tong Y."/>
            <person name="Lu Y."/>
            <person name="Yang J."/>
            <person name="Xu C."/>
            <person name="Jia M."/>
            <person name="Peters R.J."/>
            <person name="Huang L."/>
            <person name="Gao W."/>
        </authorList>
    </citation>
    <scope>NUCLEOTIDE SEQUENCE [LARGE SCALE GENOMIC DNA]</scope>
    <source>
        <strain evidence="5">cv. XIE 37</strain>
        <tissue evidence="4">Leaf</tissue>
    </source>
</reference>
<dbReference type="EMBL" id="JAAARO010000003">
    <property type="protein sequence ID" value="KAF5750041.1"/>
    <property type="molecule type" value="Genomic_DNA"/>
</dbReference>
<evidence type="ECO:0000313" key="5">
    <source>
        <dbReference type="Proteomes" id="UP000593562"/>
    </source>
</evidence>
<feature type="repeat" description="PPR" evidence="3">
    <location>
        <begin position="424"/>
        <end position="458"/>
    </location>
</feature>
<dbReference type="OrthoDB" id="185373at2759"/>
<dbReference type="InterPro" id="IPR011990">
    <property type="entry name" value="TPR-like_helical_dom_sf"/>
</dbReference>
<dbReference type="Gene3D" id="1.25.40.10">
    <property type="entry name" value="Tetratricopeptide repeat domain"/>
    <property type="match status" value="5"/>
</dbReference>
<keyword evidence="2" id="KW-0677">Repeat</keyword>
<dbReference type="PROSITE" id="PS51375">
    <property type="entry name" value="PPR"/>
    <property type="match status" value="6"/>
</dbReference>
<comment type="caution">
    <text evidence="4">The sequence shown here is derived from an EMBL/GenBank/DDBJ whole genome shotgun (WGS) entry which is preliminary data.</text>
</comment>
<dbReference type="Pfam" id="PF12854">
    <property type="entry name" value="PPR_1"/>
    <property type="match status" value="1"/>
</dbReference>
<feature type="repeat" description="PPR" evidence="3">
    <location>
        <begin position="494"/>
        <end position="528"/>
    </location>
</feature>
<dbReference type="Pfam" id="PF13041">
    <property type="entry name" value="PPR_2"/>
    <property type="match status" value="1"/>
</dbReference>
<accession>A0A7J7DUS3</accession>
<dbReference type="Pfam" id="PF01535">
    <property type="entry name" value="PPR"/>
    <property type="match status" value="5"/>
</dbReference>
<comment type="similarity">
    <text evidence="1">Belongs to the PPR family. P subfamily.</text>
</comment>
<dbReference type="AlphaFoldDB" id="A0A7J7DUS3"/>
<feature type="repeat" description="PPR" evidence="3">
    <location>
        <begin position="319"/>
        <end position="353"/>
    </location>
</feature>
<keyword evidence="5" id="KW-1185">Reference proteome</keyword>
<dbReference type="PANTHER" id="PTHR47447">
    <property type="entry name" value="OS03G0856100 PROTEIN"/>
    <property type="match status" value="1"/>
</dbReference>
<evidence type="ECO:0000313" key="4">
    <source>
        <dbReference type="EMBL" id="KAF5750041.1"/>
    </source>
</evidence>
<name>A0A7J7DUS3_TRIWF</name>
<dbReference type="NCBIfam" id="TIGR00756">
    <property type="entry name" value="PPR"/>
    <property type="match status" value="5"/>
</dbReference>
<dbReference type="InterPro" id="IPR002885">
    <property type="entry name" value="PPR_rpt"/>
</dbReference>
<organism evidence="4 5">
    <name type="scientific">Tripterygium wilfordii</name>
    <name type="common">Thunder God vine</name>
    <dbReference type="NCBI Taxonomy" id="458696"/>
    <lineage>
        <taxon>Eukaryota</taxon>
        <taxon>Viridiplantae</taxon>
        <taxon>Streptophyta</taxon>
        <taxon>Embryophyta</taxon>
        <taxon>Tracheophyta</taxon>
        <taxon>Spermatophyta</taxon>
        <taxon>Magnoliopsida</taxon>
        <taxon>eudicotyledons</taxon>
        <taxon>Gunneridae</taxon>
        <taxon>Pentapetalae</taxon>
        <taxon>rosids</taxon>
        <taxon>fabids</taxon>
        <taxon>Celastrales</taxon>
        <taxon>Celastraceae</taxon>
        <taxon>Tripterygium</taxon>
    </lineage>
</organism>
<feature type="repeat" description="PPR" evidence="3">
    <location>
        <begin position="389"/>
        <end position="423"/>
    </location>
</feature>
<gene>
    <name evidence="4" type="ORF">HS088_TW03G00371</name>
</gene>
<feature type="repeat" description="PPR" evidence="3">
    <location>
        <begin position="459"/>
        <end position="493"/>
    </location>
</feature>
<evidence type="ECO:0000256" key="1">
    <source>
        <dbReference type="ARBA" id="ARBA00007626"/>
    </source>
</evidence>
<protein>
    <submittedName>
        <fullName evidence="4">Pentatricopeptide repeat-containing protein</fullName>
    </submittedName>
</protein>
<dbReference type="Proteomes" id="UP000593562">
    <property type="component" value="Unassembled WGS sequence"/>
</dbReference>
<evidence type="ECO:0000256" key="3">
    <source>
        <dbReference type="PROSITE-ProRule" id="PRU00708"/>
    </source>
</evidence>
<feature type="repeat" description="PPR" evidence="3">
    <location>
        <begin position="284"/>
        <end position="318"/>
    </location>
</feature>
<dbReference type="PANTHER" id="PTHR47447:SF21">
    <property type="entry name" value="PENTACOTRIPEPTIDE-REPEAT REGION OF PRORP DOMAIN-CONTAINING PROTEIN"/>
    <property type="match status" value="1"/>
</dbReference>